<keyword evidence="7" id="KW-1185">Reference proteome</keyword>
<dbReference type="Pfam" id="PF01081">
    <property type="entry name" value="Aldolase"/>
    <property type="match status" value="1"/>
</dbReference>
<sequence length="320" mass="36330">MKNIEKLYENGLLPIVNIDDECEALKIAEAIMDGGLGCLAIRFQNEQSFESVAKIKEKYPNLTVGIVGIFDKEQVHKAKKYNSDFIMLSSLDDNLLNSAIDEEIDVYPLCCDESDISKLKEYGLKTLIINLEGKSNKKTYIDSLRYLFSDVKFIVIDENPKDNLSFYSKCKDVLAVSGTWVVPNDYVKNKQYKEISERIDKNLLSMCDFRLAHVGINCENLEQSKKVANSFEKIFGFEQNENPGSIFNASYIEVLKMPFLGKKGHIAISTNSVDRAKAYLERKGISFNADTLNYTSEGILQTVYTKDEIGEFAVHLVRRK</sequence>
<dbReference type="RefSeq" id="WP_004826907.1">
    <property type="nucleotide sequence ID" value="NZ_GG666044.1"/>
</dbReference>
<dbReference type="AlphaFoldDB" id="C2BF15"/>
<dbReference type="CDD" id="cd00452">
    <property type="entry name" value="KDPG_aldolase"/>
    <property type="match status" value="1"/>
</dbReference>
<comment type="pathway">
    <text evidence="1">Carbohydrate acid metabolism.</text>
</comment>
<proteinExistence type="inferred from homology"/>
<evidence type="ECO:0000256" key="2">
    <source>
        <dbReference type="ARBA" id="ARBA00006906"/>
    </source>
</evidence>
<comment type="subunit">
    <text evidence="3">Homotrimer.</text>
</comment>
<evidence type="ECO:0000313" key="7">
    <source>
        <dbReference type="Proteomes" id="UP000005984"/>
    </source>
</evidence>
<dbReference type="Proteomes" id="UP000005984">
    <property type="component" value="Unassembled WGS sequence"/>
</dbReference>
<dbReference type="InterPro" id="IPR013785">
    <property type="entry name" value="Aldolase_TIM"/>
</dbReference>
<accession>C2BF15</accession>
<evidence type="ECO:0000256" key="1">
    <source>
        <dbReference type="ARBA" id="ARBA00004761"/>
    </source>
</evidence>
<comment type="caution">
    <text evidence="6">The sequence shown here is derived from an EMBL/GenBank/DDBJ whole genome shotgun (WGS) entry which is preliminary data.</text>
</comment>
<keyword evidence="4" id="KW-0456">Lyase</keyword>
<evidence type="ECO:0000256" key="3">
    <source>
        <dbReference type="ARBA" id="ARBA00011233"/>
    </source>
</evidence>
<dbReference type="Gene3D" id="3.20.20.70">
    <property type="entry name" value="Aldolase class I"/>
    <property type="match status" value="1"/>
</dbReference>
<protein>
    <submittedName>
        <fullName evidence="6">KDPG and KHG aldolase</fullName>
    </submittedName>
</protein>
<evidence type="ECO:0000256" key="5">
    <source>
        <dbReference type="ARBA" id="ARBA00023277"/>
    </source>
</evidence>
<keyword evidence="5" id="KW-0119">Carbohydrate metabolism</keyword>
<evidence type="ECO:0000313" key="6">
    <source>
        <dbReference type="EMBL" id="EEI86546.1"/>
    </source>
</evidence>
<dbReference type="EMBL" id="ABYO01000192">
    <property type="protein sequence ID" value="EEI86546.1"/>
    <property type="molecule type" value="Genomic_DNA"/>
</dbReference>
<dbReference type="eggNOG" id="COG0800">
    <property type="taxonomic scope" value="Bacteria"/>
</dbReference>
<dbReference type="SUPFAM" id="SSF54593">
    <property type="entry name" value="Glyoxalase/Bleomycin resistance protein/Dihydroxybiphenyl dioxygenase"/>
    <property type="match status" value="1"/>
</dbReference>
<evidence type="ECO:0000256" key="4">
    <source>
        <dbReference type="ARBA" id="ARBA00023239"/>
    </source>
</evidence>
<dbReference type="PANTHER" id="PTHR30246:SF1">
    <property type="entry name" value="2-DEHYDRO-3-DEOXY-6-PHOSPHOGALACTONATE ALDOLASE-RELATED"/>
    <property type="match status" value="1"/>
</dbReference>
<dbReference type="HOGENOM" id="CLU_075245_0_0_9"/>
<dbReference type="PANTHER" id="PTHR30246">
    <property type="entry name" value="2-KETO-3-DEOXY-6-PHOSPHOGLUCONATE ALDOLASE"/>
    <property type="match status" value="1"/>
</dbReference>
<gene>
    <name evidence="6" type="ORF">HMPREF0072_0935</name>
</gene>
<dbReference type="STRING" id="525254.HMPREF0072_0935"/>
<reference evidence="6 7" key="1">
    <citation type="submission" date="2008-10" db="EMBL/GenBank/DDBJ databases">
        <authorList>
            <person name="Qin X."/>
            <person name="Bachman B."/>
            <person name="Battles P."/>
            <person name="Bell A."/>
            <person name="Bess C."/>
            <person name="Bickham C."/>
            <person name="Chaboub L."/>
            <person name="Chen D."/>
            <person name="Coyle M."/>
            <person name="Deiros D.R."/>
            <person name="Dinh H."/>
            <person name="Forbes L."/>
            <person name="Fowler G."/>
            <person name="Francisco L."/>
            <person name="Fu Q."/>
            <person name="Gubbala S."/>
            <person name="Hale W."/>
            <person name="Han Y."/>
            <person name="Hemphill L."/>
            <person name="Highlander S.K."/>
            <person name="Hirani K."/>
            <person name="Hogues M."/>
            <person name="Jackson L."/>
            <person name="Jakkamsetti A."/>
            <person name="Javaid M."/>
            <person name="Jiang H."/>
            <person name="Korchina V."/>
            <person name="Kovar C."/>
            <person name="Lara F."/>
            <person name="Lee S."/>
            <person name="Mata R."/>
            <person name="Mathew T."/>
            <person name="Moen C."/>
            <person name="Morales K."/>
            <person name="Munidasa M."/>
            <person name="Nazareth L."/>
            <person name="Ngo R."/>
            <person name="Nguyen L."/>
            <person name="Okwuonu G."/>
            <person name="Ongeri F."/>
            <person name="Patil S."/>
            <person name="Petrosino J."/>
            <person name="Pham C."/>
            <person name="Pham P."/>
            <person name="Pu L.-L."/>
            <person name="Puazo M."/>
            <person name="Raj R."/>
            <person name="Reid J."/>
            <person name="Rouhana J."/>
            <person name="Saada N."/>
            <person name="Shang Y."/>
            <person name="Simmons D."/>
            <person name="Thornton R."/>
            <person name="Warren J."/>
            <person name="Weissenberger G."/>
            <person name="Zhang J."/>
            <person name="Zhang L."/>
            <person name="Zhou C."/>
            <person name="Zhu D."/>
            <person name="Muzny D."/>
            <person name="Worley K."/>
            <person name="Gibbs R."/>
        </authorList>
    </citation>
    <scope>NUCLEOTIDE SEQUENCE [LARGE SCALE GENOMIC DNA]</scope>
    <source>
        <strain evidence="6 7">ATCC 51172</strain>
    </source>
</reference>
<comment type="similarity">
    <text evidence="2">Belongs to the KHG/KDPG aldolase family.</text>
</comment>
<dbReference type="GO" id="GO:0016829">
    <property type="term" value="F:lyase activity"/>
    <property type="evidence" value="ECO:0007669"/>
    <property type="project" value="UniProtKB-KW"/>
</dbReference>
<dbReference type="InterPro" id="IPR029068">
    <property type="entry name" value="Glyas_Bleomycin-R_OHBP_Dase"/>
</dbReference>
<dbReference type="InterPro" id="IPR000887">
    <property type="entry name" value="Aldlse_KDPG_KHG"/>
</dbReference>
<organism evidence="6 7">
    <name type="scientific">Anaerococcus lactolyticus ATCC 51172</name>
    <dbReference type="NCBI Taxonomy" id="525254"/>
    <lineage>
        <taxon>Bacteria</taxon>
        <taxon>Bacillati</taxon>
        <taxon>Bacillota</taxon>
        <taxon>Tissierellia</taxon>
        <taxon>Tissierellales</taxon>
        <taxon>Peptoniphilaceae</taxon>
        <taxon>Anaerococcus</taxon>
    </lineage>
</organism>
<dbReference type="SUPFAM" id="SSF51569">
    <property type="entry name" value="Aldolase"/>
    <property type="match status" value="1"/>
</dbReference>
<name>C2BF15_9FIRM</name>